<dbReference type="EMBL" id="FOOC01000020">
    <property type="protein sequence ID" value="SFF66438.1"/>
    <property type="molecule type" value="Genomic_DNA"/>
</dbReference>
<dbReference type="GO" id="GO:0009055">
    <property type="term" value="F:electron transfer activity"/>
    <property type="evidence" value="ECO:0007669"/>
    <property type="project" value="TreeGrafter"/>
</dbReference>
<keyword evidence="6 7" id="KW-0408">Iron</keyword>
<keyword evidence="10" id="KW-1185">Reference proteome</keyword>
<evidence type="ECO:0000256" key="5">
    <source>
        <dbReference type="ARBA" id="ARBA00022982"/>
    </source>
</evidence>
<dbReference type="PROSITE" id="PS50903">
    <property type="entry name" value="RUBREDOXIN_LIKE"/>
    <property type="match status" value="1"/>
</dbReference>
<reference evidence="9 10" key="1">
    <citation type="submission" date="2016-10" db="EMBL/GenBank/DDBJ databases">
        <authorList>
            <person name="de Groot N.N."/>
        </authorList>
    </citation>
    <scope>NUCLEOTIDE SEQUENCE [LARGE SCALE GENOMIC DNA]</scope>
    <source>
        <strain evidence="9 10">DSM 23609</strain>
    </source>
</reference>
<dbReference type="InterPro" id="IPR024935">
    <property type="entry name" value="Rubredoxin_dom"/>
</dbReference>
<dbReference type="OrthoDB" id="9800607at2"/>
<dbReference type="AlphaFoldDB" id="A0A1I2KJB4"/>
<comment type="similarity">
    <text evidence="2 7">Belongs to the rubredoxin family.</text>
</comment>
<dbReference type="Proteomes" id="UP000199771">
    <property type="component" value="Unassembled WGS sequence"/>
</dbReference>
<evidence type="ECO:0000256" key="3">
    <source>
        <dbReference type="ARBA" id="ARBA00022448"/>
    </source>
</evidence>
<evidence type="ECO:0000256" key="6">
    <source>
        <dbReference type="ARBA" id="ARBA00023004"/>
    </source>
</evidence>
<evidence type="ECO:0000313" key="10">
    <source>
        <dbReference type="Proteomes" id="UP000199771"/>
    </source>
</evidence>
<gene>
    <name evidence="9" type="ORF">SAMN04488120_12010</name>
</gene>
<dbReference type="GO" id="GO:0043448">
    <property type="term" value="P:alkane catabolic process"/>
    <property type="evidence" value="ECO:0007669"/>
    <property type="project" value="TreeGrafter"/>
</dbReference>
<dbReference type="PROSITE" id="PS00202">
    <property type="entry name" value="RUBREDOXIN"/>
    <property type="match status" value="1"/>
</dbReference>
<dbReference type="RefSeq" id="WP_091535760.1">
    <property type="nucleotide sequence ID" value="NZ_FOOC01000020.1"/>
</dbReference>
<evidence type="ECO:0000256" key="1">
    <source>
        <dbReference type="ARBA" id="ARBA00001965"/>
    </source>
</evidence>
<sequence>MARYQCPDCGYIYDERAGDIHGGLKAGTAWSEVPEDWACPDCAVRDKPDFVRLEDPSSSDKDAVSSSLQH</sequence>
<evidence type="ECO:0000256" key="2">
    <source>
        <dbReference type="ARBA" id="ARBA00005337"/>
    </source>
</evidence>
<dbReference type="STRING" id="1076937.SAMN04488120_12010"/>
<evidence type="ECO:0000256" key="4">
    <source>
        <dbReference type="ARBA" id="ARBA00022723"/>
    </source>
</evidence>
<evidence type="ECO:0000259" key="8">
    <source>
        <dbReference type="PROSITE" id="PS50903"/>
    </source>
</evidence>
<feature type="domain" description="Rubredoxin-like" evidence="8">
    <location>
        <begin position="1"/>
        <end position="53"/>
    </location>
</feature>
<dbReference type="GO" id="GO:0005506">
    <property type="term" value="F:iron ion binding"/>
    <property type="evidence" value="ECO:0007669"/>
    <property type="project" value="UniProtKB-UniRule"/>
</dbReference>
<dbReference type="PANTHER" id="PTHR47627:SF1">
    <property type="entry name" value="RUBREDOXIN-1-RELATED"/>
    <property type="match status" value="1"/>
</dbReference>
<keyword evidence="4 7" id="KW-0479">Metal-binding</keyword>
<keyword evidence="3" id="KW-0813">Transport</keyword>
<dbReference type="SUPFAM" id="SSF57802">
    <property type="entry name" value="Rubredoxin-like"/>
    <property type="match status" value="1"/>
</dbReference>
<dbReference type="PRINTS" id="PR00163">
    <property type="entry name" value="RUBREDOXIN"/>
</dbReference>
<keyword evidence="5 7" id="KW-0249">Electron transport</keyword>
<dbReference type="InterPro" id="IPR018527">
    <property type="entry name" value="Rubredoxin_Fe_BS"/>
</dbReference>
<proteinExistence type="inferred from homology"/>
<dbReference type="Gene3D" id="2.20.28.10">
    <property type="match status" value="1"/>
</dbReference>
<dbReference type="PANTHER" id="PTHR47627">
    <property type="entry name" value="RUBREDOXIN"/>
    <property type="match status" value="1"/>
</dbReference>
<organism evidence="9 10">
    <name type="scientific">Fontimonas thermophila</name>
    <dbReference type="NCBI Taxonomy" id="1076937"/>
    <lineage>
        <taxon>Bacteria</taxon>
        <taxon>Pseudomonadati</taxon>
        <taxon>Pseudomonadota</taxon>
        <taxon>Gammaproteobacteria</taxon>
        <taxon>Nevskiales</taxon>
        <taxon>Nevskiaceae</taxon>
        <taxon>Fontimonas</taxon>
    </lineage>
</organism>
<accession>A0A1I2KJB4</accession>
<name>A0A1I2KJB4_9GAMM</name>
<evidence type="ECO:0000313" key="9">
    <source>
        <dbReference type="EMBL" id="SFF66438.1"/>
    </source>
</evidence>
<protein>
    <recommendedName>
        <fullName evidence="7">Rubredoxin</fullName>
    </recommendedName>
</protein>
<evidence type="ECO:0000256" key="7">
    <source>
        <dbReference type="RuleBase" id="RU003820"/>
    </source>
</evidence>
<dbReference type="CDD" id="cd00730">
    <property type="entry name" value="rubredoxin"/>
    <property type="match status" value="1"/>
</dbReference>
<dbReference type="InterPro" id="IPR050526">
    <property type="entry name" value="Rubredoxin_ET"/>
</dbReference>
<dbReference type="InterPro" id="IPR024934">
    <property type="entry name" value="Rubredoxin-like_dom"/>
</dbReference>
<comment type="cofactor">
    <cofactor evidence="1 7">
        <name>Fe(3+)</name>
        <dbReference type="ChEBI" id="CHEBI:29034"/>
    </cofactor>
</comment>
<dbReference type="Pfam" id="PF00301">
    <property type="entry name" value="Rubredoxin"/>
    <property type="match status" value="1"/>
</dbReference>